<proteinExistence type="predicted"/>
<evidence type="ECO:0000313" key="3">
    <source>
        <dbReference type="Proteomes" id="UP000054270"/>
    </source>
</evidence>
<dbReference type="AlphaFoldDB" id="A0A0D2N0N9"/>
<sequence length="227" mass="22752">PFELLGSHAGCSGLSSAGGAAPSAKAAVCDAVGFVRAPAVGGGCDEGGAAGEVEVVAEGVVVVSSQRGVRPAALATGSASSDESAKCVSQIRHCCYVTSSLRTCTPPSLSPGRHLTLCTRSRLPAATDAPMASDFANDDDDAALLRLSAPLRHPLLPPSPRPRSSPPTPSIPPPPHGQSDKDAAALLTVSVEASGISPPLRTLPAILIAACSPRSPARSPRCSLLTL</sequence>
<reference evidence="3" key="1">
    <citation type="submission" date="2014-04" db="EMBL/GenBank/DDBJ databases">
        <title>Evolutionary Origins and Diversification of the Mycorrhizal Mutualists.</title>
        <authorList>
            <consortium name="DOE Joint Genome Institute"/>
            <consortium name="Mycorrhizal Genomics Consortium"/>
            <person name="Kohler A."/>
            <person name="Kuo A."/>
            <person name="Nagy L.G."/>
            <person name="Floudas D."/>
            <person name="Copeland A."/>
            <person name="Barry K.W."/>
            <person name="Cichocki N."/>
            <person name="Veneault-Fourrey C."/>
            <person name="LaButti K."/>
            <person name="Lindquist E.A."/>
            <person name="Lipzen A."/>
            <person name="Lundell T."/>
            <person name="Morin E."/>
            <person name="Murat C."/>
            <person name="Riley R."/>
            <person name="Ohm R."/>
            <person name="Sun H."/>
            <person name="Tunlid A."/>
            <person name="Henrissat B."/>
            <person name="Grigoriev I.V."/>
            <person name="Hibbett D.S."/>
            <person name="Martin F."/>
        </authorList>
    </citation>
    <scope>NUCLEOTIDE SEQUENCE [LARGE SCALE GENOMIC DNA]</scope>
    <source>
        <strain evidence="3">FD-334 SS-4</strain>
    </source>
</reference>
<evidence type="ECO:0000313" key="2">
    <source>
        <dbReference type="EMBL" id="KJA12739.1"/>
    </source>
</evidence>
<name>A0A0D2N0N9_HYPSF</name>
<keyword evidence="3" id="KW-1185">Reference proteome</keyword>
<feature type="region of interest" description="Disordered" evidence="1">
    <location>
        <begin position="152"/>
        <end position="181"/>
    </location>
</feature>
<protein>
    <submittedName>
        <fullName evidence="2">Uncharacterized protein</fullName>
    </submittedName>
</protein>
<feature type="compositionally biased region" description="Pro residues" evidence="1">
    <location>
        <begin position="155"/>
        <end position="176"/>
    </location>
</feature>
<dbReference type="Proteomes" id="UP000054270">
    <property type="component" value="Unassembled WGS sequence"/>
</dbReference>
<evidence type="ECO:0000256" key="1">
    <source>
        <dbReference type="SAM" id="MobiDB-lite"/>
    </source>
</evidence>
<feature type="non-terminal residue" evidence="2">
    <location>
        <position position="1"/>
    </location>
</feature>
<gene>
    <name evidence="2" type="ORF">HYPSUDRAFT_210169</name>
</gene>
<organism evidence="2 3">
    <name type="scientific">Hypholoma sublateritium (strain FD-334 SS-4)</name>
    <dbReference type="NCBI Taxonomy" id="945553"/>
    <lineage>
        <taxon>Eukaryota</taxon>
        <taxon>Fungi</taxon>
        <taxon>Dikarya</taxon>
        <taxon>Basidiomycota</taxon>
        <taxon>Agaricomycotina</taxon>
        <taxon>Agaricomycetes</taxon>
        <taxon>Agaricomycetidae</taxon>
        <taxon>Agaricales</taxon>
        <taxon>Agaricineae</taxon>
        <taxon>Strophariaceae</taxon>
        <taxon>Hypholoma</taxon>
    </lineage>
</organism>
<accession>A0A0D2N0N9</accession>
<dbReference type="EMBL" id="KN817942">
    <property type="protein sequence ID" value="KJA12739.1"/>
    <property type="molecule type" value="Genomic_DNA"/>
</dbReference>